<dbReference type="Proteomes" id="UP000003226">
    <property type="component" value="Unassembled WGS sequence"/>
</dbReference>
<reference evidence="1 2" key="1">
    <citation type="journal article" date="2012" name="J. Bacteriol.">
        <title>Genome sequences for six rhodanobacter strains, isolated from soils and the terrestrial subsurface, with variable denitrification capabilities.</title>
        <authorList>
            <person name="Kostka J.E."/>
            <person name="Green S.J."/>
            <person name="Rishishwar L."/>
            <person name="Prakash O."/>
            <person name="Katz L.S."/>
            <person name="Marino-Ramirez L."/>
            <person name="Jordan I.K."/>
            <person name="Munk C."/>
            <person name="Ivanova N."/>
            <person name="Mikhailova N."/>
            <person name="Watson D.B."/>
            <person name="Brown S.D."/>
            <person name="Palumbo A.V."/>
            <person name="Brooks S.C."/>
        </authorList>
    </citation>
    <scope>NUCLEOTIDE SEQUENCE [LARGE SCALE GENOMIC DNA]</scope>
    <source>
        <strain evidence="1 2">B39</strain>
    </source>
</reference>
<gene>
    <name evidence="1" type="ORF">UU7_13603</name>
</gene>
<dbReference type="STRING" id="1163407.UU7_13603"/>
<keyword evidence="2" id="KW-1185">Reference proteome</keyword>
<evidence type="ECO:0000313" key="1">
    <source>
        <dbReference type="EMBL" id="EIL91545.1"/>
    </source>
</evidence>
<protein>
    <submittedName>
        <fullName evidence="1">Uncharacterized protein</fullName>
    </submittedName>
</protein>
<comment type="caution">
    <text evidence="1">The sequence shown here is derived from an EMBL/GenBank/DDBJ whole genome shotgun (WGS) entry which is preliminary data.</text>
</comment>
<proteinExistence type="predicted"/>
<dbReference type="EMBL" id="AJXT01000043">
    <property type="protein sequence ID" value="EIL91545.1"/>
    <property type="molecule type" value="Genomic_DNA"/>
</dbReference>
<dbReference type="AlphaFoldDB" id="I4VWF4"/>
<organism evidence="1 2">
    <name type="scientific">Rhodanobacter spathiphylli B39</name>
    <dbReference type="NCBI Taxonomy" id="1163407"/>
    <lineage>
        <taxon>Bacteria</taxon>
        <taxon>Pseudomonadati</taxon>
        <taxon>Pseudomonadota</taxon>
        <taxon>Gammaproteobacteria</taxon>
        <taxon>Lysobacterales</taxon>
        <taxon>Rhodanobacteraceae</taxon>
        <taxon>Rhodanobacter</taxon>
    </lineage>
</organism>
<accession>I4VWF4</accession>
<evidence type="ECO:0000313" key="2">
    <source>
        <dbReference type="Proteomes" id="UP000003226"/>
    </source>
</evidence>
<sequence length="107" mass="11949">MTPEFDGLRTIRRKPLSLLPDIPAIVVMNMVLSSVGRPLRGSIQGCCAAFPSSRTWQRRSGSTEIDIDIDIDIEPELRISGFLWVRVRRPARLKTRVGCGEAVERSA</sequence>
<name>I4VWF4_9GAMM</name>